<evidence type="ECO:0000313" key="10">
    <source>
        <dbReference type="Proteomes" id="UP000785679"/>
    </source>
</evidence>
<feature type="compositionally biased region" description="Low complexity" evidence="7">
    <location>
        <begin position="407"/>
        <end position="421"/>
    </location>
</feature>
<gene>
    <name evidence="9" type="ORF">FGO68_gene7521</name>
</gene>
<dbReference type="PANTHER" id="PTHR21581">
    <property type="entry name" value="D-ALANYL-D-ALANINE CARBOXYPEPTIDASE"/>
    <property type="match status" value="1"/>
</dbReference>
<accession>A0A8J8NZV8</accession>
<evidence type="ECO:0000313" key="9">
    <source>
        <dbReference type="EMBL" id="TNV83654.1"/>
    </source>
</evidence>
<dbReference type="OrthoDB" id="10254188at2759"/>
<keyword evidence="2" id="KW-0732">Signal</keyword>
<keyword evidence="3" id="KW-0378">Hydrolase</keyword>
<feature type="compositionally biased region" description="Polar residues" evidence="7">
    <location>
        <begin position="447"/>
        <end position="459"/>
    </location>
</feature>
<evidence type="ECO:0000256" key="4">
    <source>
        <dbReference type="ARBA" id="ARBA00022960"/>
    </source>
</evidence>
<dbReference type="InterPro" id="IPR012338">
    <property type="entry name" value="Beta-lactam/transpept-like"/>
</dbReference>
<dbReference type="Proteomes" id="UP000785679">
    <property type="component" value="Unassembled WGS sequence"/>
</dbReference>
<dbReference type="InterPro" id="IPR018044">
    <property type="entry name" value="Peptidase_S11"/>
</dbReference>
<evidence type="ECO:0000256" key="1">
    <source>
        <dbReference type="ARBA" id="ARBA00007164"/>
    </source>
</evidence>
<dbReference type="GO" id="GO:0006508">
    <property type="term" value="P:proteolysis"/>
    <property type="evidence" value="ECO:0007669"/>
    <property type="project" value="InterPro"/>
</dbReference>
<organism evidence="9 10">
    <name type="scientific">Halteria grandinella</name>
    <dbReference type="NCBI Taxonomy" id="5974"/>
    <lineage>
        <taxon>Eukaryota</taxon>
        <taxon>Sar</taxon>
        <taxon>Alveolata</taxon>
        <taxon>Ciliophora</taxon>
        <taxon>Intramacronucleata</taxon>
        <taxon>Spirotrichea</taxon>
        <taxon>Stichotrichia</taxon>
        <taxon>Sporadotrichida</taxon>
        <taxon>Halteriidae</taxon>
        <taxon>Halteria</taxon>
    </lineage>
</organism>
<dbReference type="AlphaFoldDB" id="A0A8J8NZV8"/>
<feature type="region of interest" description="Disordered" evidence="7">
    <location>
        <begin position="83"/>
        <end position="174"/>
    </location>
</feature>
<dbReference type="EMBL" id="RRYP01003600">
    <property type="protein sequence ID" value="TNV83654.1"/>
    <property type="molecule type" value="Genomic_DNA"/>
</dbReference>
<evidence type="ECO:0000259" key="8">
    <source>
        <dbReference type="Pfam" id="PF00768"/>
    </source>
</evidence>
<evidence type="ECO:0000256" key="5">
    <source>
        <dbReference type="ARBA" id="ARBA00022984"/>
    </source>
</evidence>
<comment type="similarity">
    <text evidence="1">Belongs to the peptidase S11 family.</text>
</comment>
<sequence length="681" mass="76639">MLINTSLLNYFIYQLSLLERSLFIQSVIFKMDSRARKKLRDSQAYSDKYNRELDDLCPGKSTKSVIGLHYTDNQYIHLEEQSCPDDEEEMGTKVETESPNCKGGKRAATTIGNEESSEEDEMEQSEEQSETQEEEEGDNNETCASPLKFENSSSQGTDMTTTARSGSAINGSSPFSNHSVVSTKLQMNLIPLQVLQDSNLSEALQSQESSSRKVVNSHLQNHALQPRPTVYQHQPKVMQGGLPQQQRTHFTANSSVGFNVNNKRGTALFKPLFFRNRGQGSSMHDQETKFQASKSSVEGIPRLQRMSQTNFYNNCEGEENFNTTNFSSKPRFSGVHNLAPIPQVSQPTSIKLIDSQNPQRMSTQAIDTMRNKVQTQRGNKGSLPPAIGKMESEKKDLNTSTQTPLKQAQNQQNNSGSGTSSRTPYLQTGPGRQIQYSNPRKRRKTTGKNVANQGYNTSQYIFQRPSSSEMMMQINRKLIFETPAPFISASSWIIVDKTTGEVLFAKNENEQRQVASLTKIMTCVVILKLIEKFGIGEHKEIVKVLPSISTINGTTANILPGDHLSVWELLHGMMLPSGNDAAQALALHFGLIIIRHEALQELKVKGNNYQVLDKWQADVLRLNMANYTEIERRYDIIDNALKAFYKEMNLQAFSLGYRDFIAPRYEGQHFQVDSEDVEVHL</sequence>
<keyword evidence="6" id="KW-0961">Cell wall biogenesis/degradation</keyword>
<keyword evidence="10" id="KW-1185">Reference proteome</keyword>
<reference evidence="9" key="1">
    <citation type="submission" date="2019-06" db="EMBL/GenBank/DDBJ databases">
        <authorList>
            <person name="Zheng W."/>
        </authorList>
    </citation>
    <scope>NUCLEOTIDE SEQUENCE</scope>
    <source>
        <strain evidence="9">QDHG01</strain>
    </source>
</reference>
<protein>
    <recommendedName>
        <fullName evidence="8">Peptidase S11 D-alanyl-D-alanine carboxypeptidase A N-terminal domain-containing protein</fullName>
    </recommendedName>
</protein>
<proteinExistence type="inferred from homology"/>
<dbReference type="SUPFAM" id="SSF56601">
    <property type="entry name" value="beta-lactamase/transpeptidase-like"/>
    <property type="match status" value="1"/>
</dbReference>
<dbReference type="GO" id="GO:0008360">
    <property type="term" value="P:regulation of cell shape"/>
    <property type="evidence" value="ECO:0007669"/>
    <property type="project" value="UniProtKB-KW"/>
</dbReference>
<evidence type="ECO:0000256" key="7">
    <source>
        <dbReference type="SAM" id="MobiDB-lite"/>
    </source>
</evidence>
<dbReference type="GO" id="GO:0009002">
    <property type="term" value="F:serine-type D-Ala-D-Ala carboxypeptidase activity"/>
    <property type="evidence" value="ECO:0007669"/>
    <property type="project" value="InterPro"/>
</dbReference>
<evidence type="ECO:0000256" key="6">
    <source>
        <dbReference type="ARBA" id="ARBA00023316"/>
    </source>
</evidence>
<dbReference type="Gene3D" id="3.40.710.10">
    <property type="entry name" value="DD-peptidase/beta-lactamase superfamily"/>
    <property type="match status" value="1"/>
</dbReference>
<feature type="region of interest" description="Disordered" evidence="7">
    <location>
        <begin position="393"/>
        <end position="459"/>
    </location>
</feature>
<evidence type="ECO:0000256" key="3">
    <source>
        <dbReference type="ARBA" id="ARBA00022801"/>
    </source>
</evidence>
<keyword evidence="5" id="KW-0573">Peptidoglycan synthesis</keyword>
<dbReference type="InterPro" id="IPR001967">
    <property type="entry name" value="Peptidase_S11_N"/>
</dbReference>
<dbReference type="PRINTS" id="PR00725">
    <property type="entry name" value="DADACBPTASE1"/>
</dbReference>
<feature type="region of interest" description="Disordered" evidence="7">
    <location>
        <begin position="369"/>
        <end position="388"/>
    </location>
</feature>
<feature type="domain" description="Peptidase S11 D-alanyl-D-alanine carboxypeptidase A N-terminal" evidence="8">
    <location>
        <begin position="484"/>
        <end position="588"/>
    </location>
</feature>
<dbReference type="PANTHER" id="PTHR21581:SF6">
    <property type="entry name" value="TRAFFICKING PROTEIN PARTICLE COMPLEX SUBUNIT 12"/>
    <property type="match status" value="1"/>
</dbReference>
<keyword evidence="4" id="KW-0133">Cell shape</keyword>
<evidence type="ECO:0000256" key="2">
    <source>
        <dbReference type="ARBA" id="ARBA00022729"/>
    </source>
</evidence>
<feature type="compositionally biased region" description="Polar residues" evidence="7">
    <location>
        <begin position="369"/>
        <end position="379"/>
    </location>
</feature>
<dbReference type="GO" id="GO:0071555">
    <property type="term" value="P:cell wall organization"/>
    <property type="evidence" value="ECO:0007669"/>
    <property type="project" value="UniProtKB-KW"/>
</dbReference>
<comment type="caution">
    <text evidence="9">The sequence shown here is derived from an EMBL/GenBank/DDBJ whole genome shotgun (WGS) entry which is preliminary data.</text>
</comment>
<dbReference type="Pfam" id="PF00768">
    <property type="entry name" value="Peptidase_S11"/>
    <property type="match status" value="1"/>
</dbReference>
<name>A0A8J8NZV8_HALGN</name>
<feature type="compositionally biased region" description="Acidic residues" evidence="7">
    <location>
        <begin position="115"/>
        <end position="139"/>
    </location>
</feature>
<feature type="compositionally biased region" description="Polar residues" evidence="7">
    <location>
        <begin position="150"/>
        <end position="174"/>
    </location>
</feature>